<dbReference type="Gene3D" id="3.40.50.150">
    <property type="entry name" value="Vaccinia Virus protein VP39"/>
    <property type="match status" value="1"/>
</dbReference>
<keyword evidence="2" id="KW-0808">Transferase</keyword>
<gene>
    <name evidence="2" type="ORF">GGR46_005041</name>
</gene>
<keyword evidence="3" id="KW-1185">Reference proteome</keyword>
<organism evidence="2 3">
    <name type="scientific">Sphingomonas kyeonggiensis</name>
    <dbReference type="NCBI Taxonomy" id="1268553"/>
    <lineage>
        <taxon>Bacteria</taxon>
        <taxon>Pseudomonadati</taxon>
        <taxon>Pseudomonadota</taxon>
        <taxon>Alphaproteobacteria</taxon>
        <taxon>Sphingomonadales</taxon>
        <taxon>Sphingomonadaceae</taxon>
        <taxon>Sphingomonas</taxon>
    </lineage>
</organism>
<dbReference type="GO" id="GO:0032259">
    <property type="term" value="P:methylation"/>
    <property type="evidence" value="ECO:0007669"/>
    <property type="project" value="UniProtKB-KW"/>
</dbReference>
<evidence type="ECO:0000313" key="3">
    <source>
        <dbReference type="Proteomes" id="UP000557392"/>
    </source>
</evidence>
<accession>A0A7W6NYQ6</accession>
<dbReference type="RefSeq" id="WP_184000806.1">
    <property type="nucleotide sequence ID" value="NZ_JACIEH010000006.1"/>
</dbReference>
<dbReference type="Pfam" id="PF13649">
    <property type="entry name" value="Methyltransf_25"/>
    <property type="match status" value="1"/>
</dbReference>
<dbReference type="InterPro" id="IPR029063">
    <property type="entry name" value="SAM-dependent_MTases_sf"/>
</dbReference>
<proteinExistence type="predicted"/>
<feature type="domain" description="Methyltransferase" evidence="1">
    <location>
        <begin position="233"/>
        <end position="328"/>
    </location>
</feature>
<evidence type="ECO:0000313" key="2">
    <source>
        <dbReference type="EMBL" id="MBB4101449.1"/>
    </source>
</evidence>
<dbReference type="Proteomes" id="UP000557392">
    <property type="component" value="Unassembled WGS sequence"/>
</dbReference>
<dbReference type="InterPro" id="IPR041698">
    <property type="entry name" value="Methyltransf_25"/>
</dbReference>
<dbReference type="CDD" id="cd02440">
    <property type="entry name" value="AdoMet_MTases"/>
    <property type="match status" value="1"/>
</dbReference>
<dbReference type="SUPFAM" id="SSF53335">
    <property type="entry name" value="S-adenosyl-L-methionine-dependent methyltransferases"/>
    <property type="match status" value="1"/>
</dbReference>
<name>A0A7W6NYQ6_9SPHN</name>
<keyword evidence="2" id="KW-0489">Methyltransferase</keyword>
<comment type="caution">
    <text evidence="2">The sequence shown here is derived from an EMBL/GenBank/DDBJ whole genome shotgun (WGS) entry which is preliminary data.</text>
</comment>
<dbReference type="AlphaFoldDB" id="A0A7W6NYQ6"/>
<dbReference type="EMBL" id="JACIEH010000006">
    <property type="protein sequence ID" value="MBB4101449.1"/>
    <property type="molecule type" value="Genomic_DNA"/>
</dbReference>
<reference evidence="2 3" key="1">
    <citation type="submission" date="2020-08" db="EMBL/GenBank/DDBJ databases">
        <title>Genomic Encyclopedia of Type Strains, Phase IV (KMG-IV): sequencing the most valuable type-strain genomes for metagenomic binning, comparative biology and taxonomic classification.</title>
        <authorList>
            <person name="Goeker M."/>
        </authorList>
    </citation>
    <scope>NUCLEOTIDE SEQUENCE [LARGE SCALE GENOMIC DNA]</scope>
    <source>
        <strain evidence="2 3">DSM 101806</strain>
    </source>
</reference>
<protein>
    <submittedName>
        <fullName evidence="2">SAM-dependent methyltransferase</fullName>
    </submittedName>
</protein>
<evidence type="ECO:0000259" key="1">
    <source>
        <dbReference type="Pfam" id="PF13649"/>
    </source>
</evidence>
<dbReference type="GO" id="GO:0008168">
    <property type="term" value="F:methyltransferase activity"/>
    <property type="evidence" value="ECO:0007669"/>
    <property type="project" value="UniProtKB-KW"/>
</dbReference>
<sequence length="473" mass="51564">MRTEVAQLLDMAAEAARQGRYGQALPMLSRALALDVEGVAPAYAELFARLSLTGWPPQLEADLVTCLHAASVDPQALARTAARMLLVKYPEPVVAEDSLWDAFLTRCINVDPAMEARLAWLARRLLPDRLRDALAVQAFASEYVWGGEGLEVPADAAAGIEAERYLAAEMPRLFPRSSARNEEGEARHVSDAVRAQYEANPYPRWRAPAARQRVSVAAHLDALGAPQAEPLAVLVAGCGTGFEPIDLARTDPSLSITALDLSAASLAYGQRMASDLGVEKVRFVRGDILDVGQLGQRFGMVSSTGVLHHMEHPEQGLAALAGVLAPGGVLRIALYSERARAWVAEAHRAIAGHGWDASPAGIRAFRAHVLALPPDQPLARLRESDDFYTLSGCRDLCFHIREHWYRLPAIGEMLAGAGLELLMLDAPPEAQDLFLRRFGAAGDRRDLALWDRLEADFPHLFAGMFHFWARKVA</sequence>